<organism evidence="1 2">
    <name type="scientific">Gigaspora margarita</name>
    <dbReference type="NCBI Taxonomy" id="4874"/>
    <lineage>
        <taxon>Eukaryota</taxon>
        <taxon>Fungi</taxon>
        <taxon>Fungi incertae sedis</taxon>
        <taxon>Mucoromycota</taxon>
        <taxon>Glomeromycotina</taxon>
        <taxon>Glomeromycetes</taxon>
        <taxon>Diversisporales</taxon>
        <taxon>Gigasporaceae</taxon>
        <taxon>Gigaspora</taxon>
    </lineage>
</organism>
<sequence>MHFNSNIMLDFIPSSSIPLTKMSINPKQPAPEFFDPSTTSRTSGWLEVAIQLPSEMRFHYILLKALDLKLSQQMARCCPSTLIYTRNIYQQSYQRSYHLRYLTI</sequence>
<name>A0A8H3X0L2_GIGMA</name>
<evidence type="ECO:0000313" key="1">
    <source>
        <dbReference type="EMBL" id="KAF0374572.1"/>
    </source>
</evidence>
<dbReference type="OrthoDB" id="2467798at2759"/>
<accession>A0A8H3X0L2</accession>
<gene>
    <name evidence="1" type="ORF">F8M41_012846</name>
</gene>
<protein>
    <submittedName>
        <fullName evidence="1">Sterile alpha motif domain-containing protein 9-like</fullName>
    </submittedName>
</protein>
<proteinExistence type="predicted"/>
<comment type="caution">
    <text evidence="1">The sequence shown here is derived from an EMBL/GenBank/DDBJ whole genome shotgun (WGS) entry which is preliminary data.</text>
</comment>
<dbReference type="Proteomes" id="UP000439903">
    <property type="component" value="Unassembled WGS sequence"/>
</dbReference>
<reference evidence="1 2" key="1">
    <citation type="journal article" date="2019" name="Environ. Microbiol.">
        <title>At the nexus of three kingdoms: the genome of the mycorrhizal fungus Gigaspora margarita provides insights into plant, endobacterial and fungal interactions.</title>
        <authorList>
            <person name="Venice F."/>
            <person name="Ghignone S."/>
            <person name="Salvioli di Fossalunga A."/>
            <person name="Amselem J."/>
            <person name="Novero M."/>
            <person name="Xianan X."/>
            <person name="Sedzielewska Toro K."/>
            <person name="Morin E."/>
            <person name="Lipzen A."/>
            <person name="Grigoriev I.V."/>
            <person name="Henrissat B."/>
            <person name="Martin F.M."/>
            <person name="Bonfante P."/>
        </authorList>
    </citation>
    <scope>NUCLEOTIDE SEQUENCE [LARGE SCALE GENOMIC DNA]</scope>
    <source>
        <strain evidence="1 2">BEG34</strain>
    </source>
</reference>
<keyword evidence="2" id="KW-1185">Reference proteome</keyword>
<dbReference type="EMBL" id="WTPW01002610">
    <property type="protein sequence ID" value="KAF0374572.1"/>
    <property type="molecule type" value="Genomic_DNA"/>
</dbReference>
<evidence type="ECO:0000313" key="2">
    <source>
        <dbReference type="Proteomes" id="UP000439903"/>
    </source>
</evidence>
<dbReference type="AlphaFoldDB" id="A0A8H3X0L2"/>